<evidence type="ECO:0000256" key="2">
    <source>
        <dbReference type="SAM" id="Coils"/>
    </source>
</evidence>
<comment type="caution">
    <text evidence="4">The sequence shown here is derived from an EMBL/GenBank/DDBJ whole genome shotgun (WGS) entry which is preliminary data.</text>
</comment>
<organism evidence="4 5">
    <name type="scientific">Blepharisma stoltei</name>
    <dbReference type="NCBI Taxonomy" id="1481888"/>
    <lineage>
        <taxon>Eukaryota</taxon>
        <taxon>Sar</taxon>
        <taxon>Alveolata</taxon>
        <taxon>Ciliophora</taxon>
        <taxon>Postciliodesmatophora</taxon>
        <taxon>Heterotrichea</taxon>
        <taxon>Heterotrichida</taxon>
        <taxon>Blepharismidae</taxon>
        <taxon>Blepharisma</taxon>
    </lineage>
</organism>
<evidence type="ECO:0000259" key="3">
    <source>
        <dbReference type="PROSITE" id="PS50089"/>
    </source>
</evidence>
<dbReference type="Proteomes" id="UP001162131">
    <property type="component" value="Unassembled WGS sequence"/>
</dbReference>
<evidence type="ECO:0000256" key="1">
    <source>
        <dbReference type="PROSITE-ProRule" id="PRU00175"/>
    </source>
</evidence>
<evidence type="ECO:0000313" key="4">
    <source>
        <dbReference type="EMBL" id="CAG9317290.1"/>
    </source>
</evidence>
<gene>
    <name evidence="4" type="ORF">BSTOLATCC_MIC18543</name>
</gene>
<reference evidence="4" key="1">
    <citation type="submission" date="2021-09" db="EMBL/GenBank/DDBJ databases">
        <authorList>
            <consortium name="AG Swart"/>
            <person name="Singh M."/>
            <person name="Singh A."/>
            <person name="Seah K."/>
            <person name="Emmerich C."/>
        </authorList>
    </citation>
    <scope>NUCLEOTIDE SEQUENCE</scope>
    <source>
        <strain evidence="4">ATCC30299</strain>
    </source>
</reference>
<feature type="coiled-coil region" evidence="2">
    <location>
        <begin position="538"/>
        <end position="593"/>
    </location>
</feature>
<dbReference type="InterPro" id="IPR001841">
    <property type="entry name" value="Znf_RING"/>
</dbReference>
<protein>
    <recommendedName>
        <fullName evidence="3">RING-type domain-containing protein</fullName>
    </recommendedName>
</protein>
<dbReference type="EMBL" id="CAJZBQ010000018">
    <property type="protein sequence ID" value="CAG9317290.1"/>
    <property type="molecule type" value="Genomic_DNA"/>
</dbReference>
<keyword evidence="1" id="KW-0862">Zinc</keyword>
<sequence length="702" mass="82012">MNIIYRPKPLKTTKKISHSPSLPKLTGRLSTCSHRGACFFHSSTTPDLASPTSDRIYVKELEIKLEAHRKDLDERNVALDSLAKHFESLVKLYKDEKNKTLGLKEKNIDLLNENLLMRKNFEEYKSKYQIEGIASEDGTNDLVKLKLEVHEMGKDFENKKSEYTNELNALYVKNEGLEDRVHLLENQIKDEKEKYENEIIQLQMKCEYLKADLSEANNKIQELEEVKPSIILMNSEEIKKVEFTENYTETEQIQPILITEIIGFFNNNEKPTIEIFSNLNSVAVPSKCDWKKKAESLQDQIYKLTDQMSLMAKYRQDAEEKLDRALLARKEIVFSVEEMRKNQQVETFKYEKLIQNISTEYKYKEAEIKELEELYKKSDSQRKFITEGLRDLEINNSQLNEKLEMAHIKIDDLTLEVNRLKEQAHEKEGHYSELDKKANKVAKWKGRAKTLIEENKELRQKSLKLEKSLSEAVNKMEREKEKVRNNEYRLESKIRELQVELNNEKNHNAIHAQEIFRLKSSQVLKDKDITKLNITIDETRNQNRIQQLEIELAACKEESEKYIKDQEYFKNLLTNKTQLITQLEIQIDEAKAEISNPQFKNLQLKLDELCLKEENIAIILDKIKEMFTAFDAYLSCGVCSNTAAQAVAINPCGHIVCAKCTDESEINCPQCLQKIQNFVRVSHVDDMCRKIAEQKEFISEII</sequence>
<dbReference type="Gene3D" id="3.30.40.10">
    <property type="entry name" value="Zinc/RING finger domain, C3HC4 (zinc finger)"/>
    <property type="match status" value="1"/>
</dbReference>
<dbReference type="SUPFAM" id="SSF57850">
    <property type="entry name" value="RING/U-box"/>
    <property type="match status" value="1"/>
</dbReference>
<proteinExistence type="predicted"/>
<keyword evidence="1" id="KW-0863">Zinc-finger</keyword>
<dbReference type="SMART" id="SM00184">
    <property type="entry name" value="RING"/>
    <property type="match status" value="1"/>
</dbReference>
<keyword evidence="5" id="KW-1185">Reference proteome</keyword>
<feature type="coiled-coil region" evidence="2">
    <location>
        <begin position="354"/>
        <end position="514"/>
    </location>
</feature>
<keyword evidence="1" id="KW-0479">Metal-binding</keyword>
<dbReference type="AlphaFoldDB" id="A0AAU9J9A2"/>
<accession>A0AAU9J9A2</accession>
<feature type="domain" description="RING-type" evidence="3">
    <location>
        <begin position="636"/>
        <end position="671"/>
    </location>
</feature>
<name>A0AAU9J9A2_9CILI</name>
<dbReference type="PROSITE" id="PS50089">
    <property type="entry name" value="ZF_RING_2"/>
    <property type="match status" value="1"/>
</dbReference>
<feature type="coiled-coil region" evidence="2">
    <location>
        <begin position="160"/>
        <end position="226"/>
    </location>
</feature>
<keyword evidence="2" id="KW-0175">Coiled coil</keyword>
<dbReference type="Pfam" id="PF14447">
    <property type="entry name" value="Prok-RING_4"/>
    <property type="match status" value="1"/>
</dbReference>
<dbReference type="GO" id="GO:0008270">
    <property type="term" value="F:zinc ion binding"/>
    <property type="evidence" value="ECO:0007669"/>
    <property type="project" value="UniProtKB-KW"/>
</dbReference>
<dbReference type="InterPro" id="IPR013083">
    <property type="entry name" value="Znf_RING/FYVE/PHD"/>
</dbReference>
<evidence type="ECO:0000313" key="5">
    <source>
        <dbReference type="Proteomes" id="UP001162131"/>
    </source>
</evidence>